<accession>A0A5D0RPC0</accession>
<comment type="caution">
    <text evidence="2">The sequence shown here is derived from an EMBL/GenBank/DDBJ whole genome shotgun (WGS) entry which is preliminary data.</text>
</comment>
<protein>
    <submittedName>
        <fullName evidence="2">DUF1127 domain-containing protein</fullName>
    </submittedName>
</protein>
<keyword evidence="3" id="KW-1185">Reference proteome</keyword>
<evidence type="ECO:0000313" key="3">
    <source>
        <dbReference type="Proteomes" id="UP000322080"/>
    </source>
</evidence>
<gene>
    <name evidence="2" type="ORF">FVF75_03880</name>
</gene>
<dbReference type="Proteomes" id="UP000322080">
    <property type="component" value="Unassembled WGS sequence"/>
</dbReference>
<evidence type="ECO:0000259" key="1">
    <source>
        <dbReference type="Pfam" id="PF06568"/>
    </source>
</evidence>
<dbReference type="EMBL" id="VSIY01000003">
    <property type="protein sequence ID" value="TYB83392.1"/>
    <property type="molecule type" value="Genomic_DNA"/>
</dbReference>
<evidence type="ECO:0000313" key="2">
    <source>
        <dbReference type="EMBL" id="TYB83392.1"/>
    </source>
</evidence>
<dbReference type="Pfam" id="PF06568">
    <property type="entry name" value="YjiS-like"/>
    <property type="match status" value="1"/>
</dbReference>
<feature type="domain" description="YjiS-like" evidence="1">
    <location>
        <begin position="27"/>
        <end position="56"/>
    </location>
</feature>
<sequence>MLGPASYEDRVQTDGSLLARVIGSALRRWQKHRMRQALERLDDRTLADIGVYRGDIAHIVEGFSAEELRMVPLARGI</sequence>
<dbReference type="AlphaFoldDB" id="A0A5D0RPC0"/>
<name>A0A5D0RPC0_9RHOB</name>
<dbReference type="InterPro" id="IPR009506">
    <property type="entry name" value="YjiS-like"/>
</dbReference>
<reference evidence="2 3" key="1">
    <citation type="submission" date="2019-08" db="EMBL/GenBank/DDBJ databases">
        <title>Identification of a novel species of the genus Boseongicola.</title>
        <authorList>
            <person name="Zhang X.-Q."/>
        </authorList>
    </citation>
    <scope>NUCLEOTIDE SEQUENCE [LARGE SCALE GENOMIC DNA]</scope>
    <source>
        <strain evidence="2 3">HY14</strain>
    </source>
</reference>
<proteinExistence type="predicted"/>
<organism evidence="2 3">
    <name type="scientific">Maritimibacter fusiformis</name>
    <dbReference type="NCBI Taxonomy" id="2603819"/>
    <lineage>
        <taxon>Bacteria</taxon>
        <taxon>Pseudomonadati</taxon>
        <taxon>Pseudomonadota</taxon>
        <taxon>Alphaproteobacteria</taxon>
        <taxon>Rhodobacterales</taxon>
        <taxon>Roseobacteraceae</taxon>
        <taxon>Maritimibacter</taxon>
    </lineage>
</organism>